<evidence type="ECO:0000313" key="2">
    <source>
        <dbReference type="Proteomes" id="UP000268014"/>
    </source>
</evidence>
<sequence length="144" mass="15873">MFWYAVITAVVLLGYGTTNALKVALFPSTGCYSHDVMMREVGEALGPTANVTWIQTFIFDFGFGEIDLPSKWTRISLWGHDNESKSGLLSKAMRLLWYQFPLQVFLNESHPYNPSISTRFGVGPNPPGLLSLVGRVAGCEIPSG</sequence>
<evidence type="ECO:0000313" key="1">
    <source>
        <dbReference type="EMBL" id="VDO32665.1"/>
    </source>
</evidence>
<dbReference type="Proteomes" id="UP000268014">
    <property type="component" value="Unassembled WGS sequence"/>
</dbReference>
<dbReference type="OrthoDB" id="5835829at2759"/>
<organism evidence="3">
    <name type="scientific">Haemonchus placei</name>
    <name type="common">Barber's pole worm</name>
    <dbReference type="NCBI Taxonomy" id="6290"/>
    <lineage>
        <taxon>Eukaryota</taxon>
        <taxon>Metazoa</taxon>
        <taxon>Ecdysozoa</taxon>
        <taxon>Nematoda</taxon>
        <taxon>Chromadorea</taxon>
        <taxon>Rhabditida</taxon>
        <taxon>Rhabditina</taxon>
        <taxon>Rhabditomorpha</taxon>
        <taxon>Strongyloidea</taxon>
        <taxon>Trichostrongylidae</taxon>
        <taxon>Haemonchus</taxon>
    </lineage>
</organism>
<protein>
    <submittedName>
        <fullName evidence="3">Secreted protein</fullName>
    </submittedName>
</protein>
<gene>
    <name evidence="1" type="ORF">HPLM_LOCUS7681</name>
</gene>
<reference evidence="3" key="1">
    <citation type="submission" date="2017-02" db="UniProtKB">
        <authorList>
            <consortium name="WormBaseParasite"/>
        </authorList>
    </citation>
    <scope>IDENTIFICATION</scope>
</reference>
<accession>A0A0N4WB80</accession>
<dbReference type="AlphaFoldDB" id="A0A0N4WB80"/>
<dbReference type="STRING" id="6290.A0A0N4WB80"/>
<dbReference type="WBParaSite" id="HPLM_0000768901-mRNA-1">
    <property type="protein sequence ID" value="HPLM_0000768901-mRNA-1"/>
    <property type="gene ID" value="HPLM_0000768901"/>
</dbReference>
<keyword evidence="2" id="KW-1185">Reference proteome</keyword>
<proteinExistence type="predicted"/>
<name>A0A0N4WB80_HAEPC</name>
<reference evidence="1 2" key="2">
    <citation type="submission" date="2018-11" db="EMBL/GenBank/DDBJ databases">
        <authorList>
            <consortium name="Pathogen Informatics"/>
        </authorList>
    </citation>
    <scope>NUCLEOTIDE SEQUENCE [LARGE SCALE GENOMIC DNA]</scope>
    <source>
        <strain evidence="1 2">MHpl1</strain>
    </source>
</reference>
<dbReference type="EMBL" id="UZAF01016707">
    <property type="protein sequence ID" value="VDO32665.1"/>
    <property type="molecule type" value="Genomic_DNA"/>
</dbReference>
<evidence type="ECO:0000313" key="3">
    <source>
        <dbReference type="WBParaSite" id="HPLM_0000768901-mRNA-1"/>
    </source>
</evidence>